<dbReference type="Pfam" id="PF01280">
    <property type="entry name" value="Ribosomal_L19e"/>
    <property type="match status" value="1"/>
</dbReference>
<evidence type="ECO:0000256" key="6">
    <source>
        <dbReference type="ARBA" id="ARBA00035217"/>
    </source>
</evidence>
<dbReference type="InterPro" id="IPR035970">
    <property type="entry name" value="60S_ribosomal_eL19_sf"/>
</dbReference>
<proteinExistence type="inferred from homology"/>
<dbReference type="Gene3D" id="1.10.1200.240">
    <property type="match status" value="1"/>
</dbReference>
<dbReference type="AlphaFoldDB" id="A0A811Z2B1"/>
<dbReference type="SMART" id="SM01416">
    <property type="entry name" value="Ribosomal_L19e"/>
    <property type="match status" value="1"/>
</dbReference>
<evidence type="ECO:0000256" key="3">
    <source>
        <dbReference type="ARBA" id="ARBA00022980"/>
    </source>
</evidence>
<dbReference type="InterPro" id="IPR057259">
    <property type="entry name" value="Ribosomal_L19e"/>
</dbReference>
<comment type="similarity">
    <text evidence="1">Belongs to the eukaryotic ribosomal protein eL19 family.</text>
</comment>
<protein>
    <recommendedName>
        <fullName evidence="6">Large ribosomal subunit protein eL19</fullName>
    </recommendedName>
    <alternativeName>
        <fullName evidence="7">60S ribosomal protein L19</fullName>
    </alternativeName>
</protein>
<evidence type="ECO:0000256" key="7">
    <source>
        <dbReference type="ARBA" id="ARBA00035324"/>
    </source>
</evidence>
<comment type="subunit">
    <text evidence="2">Component of the large ribosomal subunit.</text>
</comment>
<evidence type="ECO:0000256" key="5">
    <source>
        <dbReference type="ARBA" id="ARBA00034092"/>
    </source>
</evidence>
<gene>
    <name evidence="9" type="ORF">NYPRO_LOCUS15947</name>
</gene>
<evidence type="ECO:0000313" key="10">
    <source>
        <dbReference type="Proteomes" id="UP000645828"/>
    </source>
</evidence>
<dbReference type="Gene3D" id="1.10.1650.10">
    <property type="match status" value="1"/>
</dbReference>
<dbReference type="GO" id="GO:0003735">
    <property type="term" value="F:structural constituent of ribosome"/>
    <property type="evidence" value="ECO:0007669"/>
    <property type="project" value="InterPro"/>
</dbReference>
<organism evidence="9 10">
    <name type="scientific">Nyctereutes procyonoides</name>
    <name type="common">Raccoon dog</name>
    <name type="synonym">Canis procyonoides</name>
    <dbReference type="NCBI Taxonomy" id="34880"/>
    <lineage>
        <taxon>Eukaryota</taxon>
        <taxon>Metazoa</taxon>
        <taxon>Chordata</taxon>
        <taxon>Craniata</taxon>
        <taxon>Vertebrata</taxon>
        <taxon>Euteleostomi</taxon>
        <taxon>Mammalia</taxon>
        <taxon>Eutheria</taxon>
        <taxon>Laurasiatheria</taxon>
        <taxon>Carnivora</taxon>
        <taxon>Caniformia</taxon>
        <taxon>Canidae</taxon>
        <taxon>Nyctereutes</taxon>
    </lineage>
</organism>
<dbReference type="EMBL" id="CAJHUB010000755">
    <property type="protein sequence ID" value="CAD7683155.1"/>
    <property type="molecule type" value="Genomic_DNA"/>
</dbReference>
<dbReference type="PANTHER" id="PTHR10722">
    <property type="entry name" value="60S RIBOSOMAL PROTEIN L19"/>
    <property type="match status" value="1"/>
</dbReference>
<comment type="caution">
    <text evidence="9">The sequence shown here is derived from an EMBL/GenBank/DDBJ whole genome shotgun (WGS) entry which is preliminary data.</text>
</comment>
<keyword evidence="3" id="KW-0689">Ribosomal protein</keyword>
<evidence type="ECO:0000259" key="8">
    <source>
        <dbReference type="SMART" id="SM01416"/>
    </source>
</evidence>
<evidence type="ECO:0000313" key="9">
    <source>
        <dbReference type="EMBL" id="CAD7683155.1"/>
    </source>
</evidence>
<dbReference type="Proteomes" id="UP000645828">
    <property type="component" value="Unassembled WGS sequence"/>
</dbReference>
<evidence type="ECO:0000256" key="1">
    <source>
        <dbReference type="ARBA" id="ARBA00011082"/>
    </source>
</evidence>
<keyword evidence="4" id="KW-0687">Ribonucleoprotein</keyword>
<dbReference type="GO" id="GO:0022625">
    <property type="term" value="C:cytosolic large ribosomal subunit"/>
    <property type="evidence" value="ECO:0007669"/>
    <property type="project" value="InterPro"/>
</dbReference>
<dbReference type="InterPro" id="IPR057260">
    <property type="entry name" value="Ribosomal_L19e_C"/>
</dbReference>
<accession>A0A811Z2B1</accession>
<dbReference type="InterPro" id="IPR015972">
    <property type="entry name" value="Ribosomal_eL19_dom1"/>
</dbReference>
<name>A0A811Z2B1_NYCPR</name>
<reference evidence="9" key="1">
    <citation type="submission" date="2020-12" db="EMBL/GenBank/DDBJ databases">
        <authorList>
            <consortium name="Molecular Ecology Group"/>
        </authorList>
    </citation>
    <scope>NUCLEOTIDE SEQUENCE</scope>
    <source>
        <strain evidence="9">TBG_1078</strain>
    </source>
</reference>
<dbReference type="GO" id="GO:0006412">
    <property type="term" value="P:translation"/>
    <property type="evidence" value="ECO:0007669"/>
    <property type="project" value="InterPro"/>
</dbReference>
<sequence>MVLPFALGSEEACPLFCPCGRRKVTLDPNEVANANSHQQIGKLIQDELIIWKPVTAFRSSVLVKHSGPPKGRPMGIGKRKGAANAPVPEKVTWMRRMRILHRLLGSYPESKKIDVKGHVFKNKWILMEHIHELKAGKARKKLLLLDDQAEARRSKTTEACKCHEERLQAKKEEIIKTVQGGRDQEIKLPLLSVHSGFSINQIKLFNKTNLCLPKKKLLSLDTWIWASLPLLAIWSTNVVGLTKELSKNLKRRLLRWEKAPSSMPGSWIN</sequence>
<comment type="function">
    <text evidence="5">Component of the large ribosomal subunit. The ribosome is a large ribonucleoprotein complex responsible for the synthesis of proteins in the cell.</text>
</comment>
<dbReference type="InterPro" id="IPR000196">
    <property type="entry name" value="Ribosomal_eL19_dom"/>
</dbReference>
<evidence type="ECO:0000256" key="2">
    <source>
        <dbReference type="ARBA" id="ARBA00011133"/>
    </source>
</evidence>
<feature type="domain" description="Large ribosomal subunit protein eL19" evidence="8">
    <location>
        <begin position="19"/>
        <end position="134"/>
    </location>
</feature>
<dbReference type="GO" id="GO:0003723">
    <property type="term" value="F:RNA binding"/>
    <property type="evidence" value="ECO:0007669"/>
    <property type="project" value="InterPro"/>
</dbReference>
<keyword evidence="10" id="KW-1185">Reference proteome</keyword>
<dbReference type="InterPro" id="IPR039547">
    <property type="entry name" value="Ribosomal_eL19"/>
</dbReference>
<dbReference type="SUPFAM" id="SSF48140">
    <property type="entry name" value="Ribosomal protein L19 (L19e)"/>
    <property type="match status" value="1"/>
</dbReference>
<dbReference type="Pfam" id="PF25476">
    <property type="entry name" value="Ribosomal_L19e_C"/>
    <property type="match status" value="1"/>
</dbReference>
<evidence type="ECO:0000256" key="4">
    <source>
        <dbReference type="ARBA" id="ARBA00023274"/>
    </source>
</evidence>